<dbReference type="AlphaFoldDB" id="A0A5N7CHJ8"/>
<organism evidence="4">
    <name type="scientific">Petromyces alliaceus</name>
    <name type="common">Aspergillus alliaceus</name>
    <dbReference type="NCBI Taxonomy" id="209559"/>
    <lineage>
        <taxon>Eukaryota</taxon>
        <taxon>Fungi</taxon>
        <taxon>Dikarya</taxon>
        <taxon>Ascomycota</taxon>
        <taxon>Pezizomycotina</taxon>
        <taxon>Eurotiomycetes</taxon>
        <taxon>Eurotiomycetidae</taxon>
        <taxon>Eurotiales</taxon>
        <taxon>Aspergillaceae</taxon>
        <taxon>Aspergillus</taxon>
        <taxon>Aspergillus subgen. Circumdati</taxon>
    </lineage>
</organism>
<evidence type="ECO:0000256" key="2">
    <source>
        <dbReference type="ARBA" id="ARBA00022989"/>
    </source>
</evidence>
<dbReference type="EMBL" id="ML735228">
    <property type="protein sequence ID" value="KAE8393624.1"/>
    <property type="molecule type" value="Genomic_DNA"/>
</dbReference>
<evidence type="ECO:0000313" key="4">
    <source>
        <dbReference type="EMBL" id="KAE8393624.1"/>
    </source>
</evidence>
<evidence type="ECO:0000256" key="1">
    <source>
        <dbReference type="ARBA" id="ARBA00022692"/>
    </source>
</evidence>
<dbReference type="Proteomes" id="UP000326877">
    <property type="component" value="Unassembled WGS sequence"/>
</dbReference>
<sequence length="71" mass="7995">MSLSVDLPSIVAMFCCLITFMTLDHRLTPAEVFSSLALFSCLRKPLQILPVVLQLVNAWVSIQRIEDFLQA</sequence>
<dbReference type="InterPro" id="IPR036640">
    <property type="entry name" value="ABC1_TM_sf"/>
</dbReference>
<gene>
    <name evidence="4" type="ORF">BDV23DRAFT_148902</name>
</gene>
<dbReference type="Gene3D" id="1.20.1560.10">
    <property type="entry name" value="ABC transporter type 1, transmembrane domain"/>
    <property type="match status" value="1"/>
</dbReference>
<keyword evidence="1" id="KW-0812">Transmembrane</keyword>
<name>A0A5N7CHJ8_PETAA</name>
<proteinExistence type="predicted"/>
<keyword evidence="2" id="KW-1133">Transmembrane helix</keyword>
<evidence type="ECO:0000256" key="3">
    <source>
        <dbReference type="ARBA" id="ARBA00023136"/>
    </source>
</evidence>
<dbReference type="GO" id="GO:0005524">
    <property type="term" value="F:ATP binding"/>
    <property type="evidence" value="ECO:0007669"/>
    <property type="project" value="InterPro"/>
</dbReference>
<keyword evidence="3" id="KW-0472">Membrane</keyword>
<dbReference type="GO" id="GO:0016020">
    <property type="term" value="C:membrane"/>
    <property type="evidence" value="ECO:0007669"/>
    <property type="project" value="InterPro"/>
</dbReference>
<protein>
    <submittedName>
        <fullName evidence="4">Uncharacterized protein</fullName>
    </submittedName>
</protein>
<reference evidence="4" key="1">
    <citation type="submission" date="2019-04" db="EMBL/GenBank/DDBJ databases">
        <title>Friends and foes A comparative genomics studyof 23 Aspergillus species from section Flavi.</title>
        <authorList>
            <consortium name="DOE Joint Genome Institute"/>
            <person name="Kjaerbolling I."/>
            <person name="Vesth T."/>
            <person name="Frisvad J.C."/>
            <person name="Nybo J.L."/>
            <person name="Theobald S."/>
            <person name="Kildgaard S."/>
            <person name="Isbrandt T."/>
            <person name="Kuo A."/>
            <person name="Sato A."/>
            <person name="Lyhne E.K."/>
            <person name="Kogle M.E."/>
            <person name="Wiebenga A."/>
            <person name="Kun R.S."/>
            <person name="Lubbers R.J."/>
            <person name="Makela M.R."/>
            <person name="Barry K."/>
            <person name="Chovatia M."/>
            <person name="Clum A."/>
            <person name="Daum C."/>
            <person name="Haridas S."/>
            <person name="He G."/>
            <person name="LaButti K."/>
            <person name="Lipzen A."/>
            <person name="Mondo S."/>
            <person name="Riley R."/>
            <person name="Salamov A."/>
            <person name="Simmons B.A."/>
            <person name="Magnuson J.K."/>
            <person name="Henrissat B."/>
            <person name="Mortensen U.H."/>
            <person name="Larsen T.O."/>
            <person name="Devries R.P."/>
            <person name="Grigoriev I.V."/>
            <person name="Machida M."/>
            <person name="Baker S.E."/>
            <person name="Andersen M.R."/>
        </authorList>
    </citation>
    <scope>NUCLEOTIDE SEQUENCE [LARGE SCALE GENOMIC DNA]</scope>
    <source>
        <strain evidence="4">IBT 14317</strain>
    </source>
</reference>
<accession>A0A5N7CHJ8</accession>